<gene>
    <name evidence="15" type="ORF">C2E20_5216</name>
</gene>
<dbReference type="GO" id="GO:0032259">
    <property type="term" value="P:methylation"/>
    <property type="evidence" value="ECO:0007669"/>
    <property type="project" value="UniProtKB-KW"/>
</dbReference>
<evidence type="ECO:0000256" key="11">
    <source>
        <dbReference type="ARBA" id="ARBA00048428"/>
    </source>
</evidence>
<dbReference type="PANTHER" id="PTHR43675">
    <property type="entry name" value="ARSENITE METHYLTRANSFERASE"/>
    <property type="match status" value="1"/>
</dbReference>
<organism evidence="15 16">
    <name type="scientific">Micractinium conductrix</name>
    <dbReference type="NCBI Taxonomy" id="554055"/>
    <lineage>
        <taxon>Eukaryota</taxon>
        <taxon>Viridiplantae</taxon>
        <taxon>Chlorophyta</taxon>
        <taxon>core chlorophytes</taxon>
        <taxon>Trebouxiophyceae</taxon>
        <taxon>Chlorellales</taxon>
        <taxon>Chlorellaceae</taxon>
        <taxon>Chlorella clade</taxon>
        <taxon>Micractinium</taxon>
    </lineage>
</organism>
<protein>
    <recommendedName>
        <fullName evidence="8">Arsenite methyltransferase</fullName>
        <ecNumber evidence="7">2.1.1.137</ecNumber>
    </recommendedName>
</protein>
<dbReference type="OrthoDB" id="8300214at2759"/>
<dbReference type="CDD" id="cd02440">
    <property type="entry name" value="AdoMet_MTases"/>
    <property type="match status" value="1"/>
</dbReference>
<dbReference type="EMBL" id="LHPF02000015">
    <property type="protein sequence ID" value="PSC71359.1"/>
    <property type="molecule type" value="Genomic_DNA"/>
</dbReference>
<feature type="region of interest" description="Disordered" evidence="13">
    <location>
        <begin position="339"/>
        <end position="366"/>
    </location>
</feature>
<dbReference type="GO" id="GO:0030791">
    <property type="term" value="F:arsenite methyltransferase activity"/>
    <property type="evidence" value="ECO:0007669"/>
    <property type="project" value="UniProtKB-EC"/>
</dbReference>
<comment type="catalytic activity">
    <reaction evidence="11">
        <text>arsenic triglutathione + 3 [thioredoxin]-dithiol + 3 S-adenosyl-L-methionine = trimethylarsine + 3 [thioredoxin]-disulfide + 3 glutathione + 3 S-adenosyl-L-homocysteine + 3 H(+)</text>
        <dbReference type="Rhea" id="RHEA:69432"/>
        <dbReference type="Rhea" id="RHEA-COMP:10698"/>
        <dbReference type="Rhea" id="RHEA-COMP:10700"/>
        <dbReference type="ChEBI" id="CHEBI:15378"/>
        <dbReference type="ChEBI" id="CHEBI:27130"/>
        <dbReference type="ChEBI" id="CHEBI:29950"/>
        <dbReference type="ChEBI" id="CHEBI:50058"/>
        <dbReference type="ChEBI" id="CHEBI:57856"/>
        <dbReference type="ChEBI" id="CHEBI:57925"/>
        <dbReference type="ChEBI" id="CHEBI:59789"/>
        <dbReference type="ChEBI" id="CHEBI:183640"/>
        <dbReference type="EC" id="2.1.1.137"/>
    </reaction>
</comment>
<dbReference type="Pfam" id="PF01753">
    <property type="entry name" value="zf-MYND"/>
    <property type="match status" value="1"/>
</dbReference>
<evidence type="ECO:0000256" key="4">
    <source>
        <dbReference type="ARBA" id="ARBA00022771"/>
    </source>
</evidence>
<dbReference type="STRING" id="554055.A0A2P6VB94"/>
<evidence type="ECO:0000256" key="12">
    <source>
        <dbReference type="PROSITE-ProRule" id="PRU00134"/>
    </source>
</evidence>
<evidence type="ECO:0000256" key="3">
    <source>
        <dbReference type="ARBA" id="ARBA00022723"/>
    </source>
</evidence>
<reference evidence="15 16" key="1">
    <citation type="journal article" date="2018" name="Plant J.">
        <title>Genome sequences of Chlorella sorokiniana UTEX 1602 and Micractinium conductrix SAG 241.80: implications to maltose excretion by a green alga.</title>
        <authorList>
            <person name="Arriola M.B."/>
            <person name="Velmurugan N."/>
            <person name="Zhang Y."/>
            <person name="Plunkett M.H."/>
            <person name="Hondzo H."/>
            <person name="Barney B.M."/>
        </authorList>
    </citation>
    <scope>NUCLEOTIDE SEQUENCE [LARGE SCALE GENOMIC DNA]</scope>
    <source>
        <strain evidence="15 16">SAG 241.80</strain>
    </source>
</reference>
<dbReference type="InterPro" id="IPR025714">
    <property type="entry name" value="Methyltranfer_dom"/>
</dbReference>
<dbReference type="AlphaFoldDB" id="A0A2P6VB94"/>
<dbReference type="EC" id="2.1.1.137" evidence="7"/>
<feature type="compositionally biased region" description="Low complexity" evidence="13">
    <location>
        <begin position="502"/>
        <end position="513"/>
    </location>
</feature>
<keyword evidence="5" id="KW-0862">Zinc</keyword>
<evidence type="ECO:0000256" key="9">
    <source>
        <dbReference type="ARBA" id="ARBA00047941"/>
    </source>
</evidence>
<sequence length="1178" mass="124101">MEGGSADEALARCLACARATPPDQRTPEVAAFIESDDLLAEVKQLLPLNAEGQAAEAGDGPELRRRALLAALKLARAEYACPETPPAREPMLDCIAAYSRLLLPTPTTPAALAAAGQSSFSDAAQALALLPLPGARAACRRALAALDAARRARRGALPTLRQLRYLLLACLADAAHQALVLHGSPSPELAQLAASRGLVTGLSPADLRAARDGLEQAVRAMVQQEPDNPKGYELAALAAGQSVEEAGRAIDFKLRAHKLGLAQGSDWWTAHSALTALALLAEPTAAAACTAGTLRALAAAQALVPAARERCKRVLPSEWMASMDVVGEIEGQLRQTAALAQRERQQQQQQQQDAGPAPSAAREVGAPAAVTPDDAACAACHQPSKALQLCLACKSVKYCSRDCQRAHWPEHKSACRAAAARHQAAAPALKMVTTRQKRLAIRGGELAVEEAPTPKRRRSTAAAPASPKKQQKQPAAPTSPTGVKKKKAPPEPATTKKKQKQQQEQKGGAAAASGAGGSGEAPAAASDHIAINRAPVLTLWVAVVAQRQGFSFDEGLTFGKTVSGWLAQSKGRKLGIFEKKEKDEEEREERRAAEAAAGVERVNVFGMKVPVVPGPPGERYAWSGSAGEALEPASAQRYLERAFKGRLADAKAAMEELAAAVPANQIGTKAMPHYEAFRPEWRGWGQASTLDLGRVRDLARTWWHDVQGRAGGGSESCAYCKDGCTCGNQCNCGSSCDCSVCPGAQARSASYIKPENTSLGATKTTPTNLPREPKCCGGESVAATPLSGAAAPPPAAAADPAAAPVAAPSTGVVLGSGSDADVRKSVEQYYSEVAHNTREVRIPECFAKAPKSPVVRQALARVPDQVMSKFLGCGSPIPLGIQGLRVLDLGSGSGRDSYVCAALVGEGGTVAGLDMTDALLELASKHADDYCTEALGYSRSNMRFLKGEIEDLAAAGIPDSSVDLVISNCVVNLSPNKLKVLKEAFRVLAPGGEMHFSDIYADRRLPEEVRKHLVLLAECVGGIMYERDFLRLCREAGFVAPLRLEARTFEVPEELRGVVGDVRPASLTYRLFKLPKGLLEEGNEDYGQCARYQGTIHGSPHSYWLDEALCLPAGKWVQVDGNAAAILQHSWLAKHFEVAGDRSKHFGAFGCSGAQQCGGGGAAGATGRLRHMVAGRAS</sequence>
<comment type="similarity">
    <text evidence="6">Belongs to the methyltransferase superfamily. Arsenite methyltransferase family.</text>
</comment>
<evidence type="ECO:0000256" key="13">
    <source>
        <dbReference type="SAM" id="MobiDB-lite"/>
    </source>
</evidence>
<dbReference type="PANTHER" id="PTHR43675:SF8">
    <property type="entry name" value="ARSENITE METHYLTRANSFERASE"/>
    <property type="match status" value="1"/>
</dbReference>
<evidence type="ECO:0000256" key="10">
    <source>
        <dbReference type="ARBA" id="ARBA00047943"/>
    </source>
</evidence>
<dbReference type="InterPro" id="IPR002893">
    <property type="entry name" value="Znf_MYND"/>
</dbReference>
<keyword evidence="4 12" id="KW-0863">Zinc-finger</keyword>
<evidence type="ECO:0000256" key="1">
    <source>
        <dbReference type="ARBA" id="ARBA00022679"/>
    </source>
</evidence>
<dbReference type="Gene3D" id="3.40.50.150">
    <property type="entry name" value="Vaccinia Virus protein VP39"/>
    <property type="match status" value="1"/>
</dbReference>
<keyword evidence="2" id="KW-0949">S-adenosyl-L-methionine</keyword>
<evidence type="ECO:0000256" key="8">
    <source>
        <dbReference type="ARBA" id="ARBA00034545"/>
    </source>
</evidence>
<evidence type="ECO:0000256" key="2">
    <source>
        <dbReference type="ARBA" id="ARBA00022691"/>
    </source>
</evidence>
<feature type="compositionally biased region" description="Low complexity" evidence="13">
    <location>
        <begin position="460"/>
        <end position="481"/>
    </location>
</feature>
<dbReference type="Gene3D" id="6.10.140.2220">
    <property type="match status" value="1"/>
</dbReference>
<evidence type="ECO:0000259" key="14">
    <source>
        <dbReference type="PROSITE" id="PS50865"/>
    </source>
</evidence>
<keyword evidence="16" id="KW-1185">Reference proteome</keyword>
<evidence type="ECO:0000256" key="5">
    <source>
        <dbReference type="ARBA" id="ARBA00022833"/>
    </source>
</evidence>
<dbReference type="PROSITE" id="PS50865">
    <property type="entry name" value="ZF_MYND_2"/>
    <property type="match status" value="1"/>
</dbReference>
<keyword evidence="1" id="KW-0808">Transferase</keyword>
<dbReference type="InterPro" id="IPR029063">
    <property type="entry name" value="SAM-dependent_MTases_sf"/>
</dbReference>
<dbReference type="GO" id="GO:0008270">
    <property type="term" value="F:zinc ion binding"/>
    <property type="evidence" value="ECO:0007669"/>
    <property type="project" value="UniProtKB-KW"/>
</dbReference>
<evidence type="ECO:0000313" key="16">
    <source>
        <dbReference type="Proteomes" id="UP000239649"/>
    </source>
</evidence>
<dbReference type="Gene3D" id="3.40.5.100">
    <property type="match status" value="1"/>
</dbReference>
<dbReference type="SUPFAM" id="SSF144232">
    <property type="entry name" value="HIT/MYND zinc finger-like"/>
    <property type="match status" value="1"/>
</dbReference>
<dbReference type="SUPFAM" id="SSF53335">
    <property type="entry name" value="S-adenosyl-L-methionine-dependent methyltransferases"/>
    <property type="match status" value="1"/>
</dbReference>
<dbReference type="PROSITE" id="PS01360">
    <property type="entry name" value="ZF_MYND_1"/>
    <property type="match status" value="1"/>
</dbReference>
<feature type="domain" description="MYND-type" evidence="14">
    <location>
        <begin position="377"/>
        <end position="415"/>
    </location>
</feature>
<name>A0A2P6VB94_9CHLO</name>
<evidence type="ECO:0000256" key="7">
    <source>
        <dbReference type="ARBA" id="ARBA00034521"/>
    </source>
</evidence>
<dbReference type="Proteomes" id="UP000239649">
    <property type="component" value="Unassembled WGS sequence"/>
</dbReference>
<dbReference type="InterPro" id="IPR026669">
    <property type="entry name" value="Arsenite_MeTrfase-like"/>
</dbReference>
<evidence type="ECO:0000256" key="6">
    <source>
        <dbReference type="ARBA" id="ARBA00034487"/>
    </source>
</evidence>
<dbReference type="Pfam" id="PF13847">
    <property type="entry name" value="Methyltransf_31"/>
    <property type="match status" value="1"/>
</dbReference>
<feature type="region of interest" description="Disordered" evidence="13">
    <location>
        <begin position="443"/>
        <end position="522"/>
    </location>
</feature>
<feature type="compositionally biased region" description="Low complexity" evidence="13">
    <location>
        <begin position="339"/>
        <end position="352"/>
    </location>
</feature>
<accession>A0A2P6VB94</accession>
<keyword evidence="3" id="KW-0479">Metal-binding</keyword>
<comment type="caution">
    <text evidence="15">The sequence shown here is derived from an EMBL/GenBank/DDBJ whole genome shotgun (WGS) entry which is preliminary data.</text>
</comment>
<proteinExistence type="inferred from homology"/>
<keyword evidence="15" id="KW-0489">Methyltransferase</keyword>
<evidence type="ECO:0000313" key="15">
    <source>
        <dbReference type="EMBL" id="PSC71359.1"/>
    </source>
</evidence>
<comment type="catalytic activity">
    <reaction evidence="10">
        <text>arsenic triglutathione + 2 [thioredoxin]-dithiol + 2 S-adenosyl-L-methionine + H2O = dimethylarsinous acid + 2 [thioredoxin]-disulfide + 3 glutathione + 2 S-adenosyl-L-homocysteine + 2 H(+)</text>
        <dbReference type="Rhea" id="RHEA:69464"/>
        <dbReference type="Rhea" id="RHEA-COMP:10698"/>
        <dbReference type="Rhea" id="RHEA-COMP:10700"/>
        <dbReference type="ChEBI" id="CHEBI:15377"/>
        <dbReference type="ChEBI" id="CHEBI:15378"/>
        <dbReference type="ChEBI" id="CHEBI:23808"/>
        <dbReference type="ChEBI" id="CHEBI:29950"/>
        <dbReference type="ChEBI" id="CHEBI:50058"/>
        <dbReference type="ChEBI" id="CHEBI:57856"/>
        <dbReference type="ChEBI" id="CHEBI:57925"/>
        <dbReference type="ChEBI" id="CHEBI:59789"/>
        <dbReference type="ChEBI" id="CHEBI:183640"/>
        <dbReference type="EC" id="2.1.1.137"/>
    </reaction>
</comment>
<comment type="catalytic activity">
    <reaction evidence="9">
        <text>arsenic triglutathione + [thioredoxin]-dithiol + S-adenosyl-L-methionine + 2 H2O = methylarsonous acid + [thioredoxin]-disulfide + 3 glutathione + S-adenosyl-L-homocysteine + H(+)</text>
        <dbReference type="Rhea" id="RHEA:69460"/>
        <dbReference type="Rhea" id="RHEA-COMP:10698"/>
        <dbReference type="Rhea" id="RHEA-COMP:10700"/>
        <dbReference type="ChEBI" id="CHEBI:15377"/>
        <dbReference type="ChEBI" id="CHEBI:15378"/>
        <dbReference type="ChEBI" id="CHEBI:17826"/>
        <dbReference type="ChEBI" id="CHEBI:29950"/>
        <dbReference type="ChEBI" id="CHEBI:50058"/>
        <dbReference type="ChEBI" id="CHEBI:57856"/>
        <dbReference type="ChEBI" id="CHEBI:57925"/>
        <dbReference type="ChEBI" id="CHEBI:59789"/>
        <dbReference type="ChEBI" id="CHEBI:183640"/>
        <dbReference type="EC" id="2.1.1.137"/>
    </reaction>
</comment>